<dbReference type="PANTHER" id="PTHR47396:SF1">
    <property type="entry name" value="ATP-DEPENDENT HELICASE IRC3-RELATED"/>
    <property type="match status" value="1"/>
</dbReference>
<keyword evidence="2" id="KW-0067">ATP-binding</keyword>
<dbReference type="GO" id="GO:0005524">
    <property type="term" value="F:ATP binding"/>
    <property type="evidence" value="ECO:0007669"/>
    <property type="project" value="UniProtKB-KW"/>
</dbReference>
<dbReference type="InterPro" id="IPR006935">
    <property type="entry name" value="Helicase/UvrB_N"/>
</dbReference>
<dbReference type="PANTHER" id="PTHR47396">
    <property type="entry name" value="TYPE I RESTRICTION ENZYME ECOKI R PROTEIN"/>
    <property type="match status" value="1"/>
</dbReference>
<dbReference type="InterPro" id="IPR050742">
    <property type="entry name" value="Helicase_Restrict-Modif_Enz"/>
</dbReference>
<name>A0A1E5KW72_9ENTE</name>
<keyword evidence="2" id="KW-0347">Helicase</keyword>
<dbReference type="GO" id="GO:0009307">
    <property type="term" value="P:DNA restriction-modification system"/>
    <property type="evidence" value="ECO:0007669"/>
    <property type="project" value="UniProtKB-KW"/>
</dbReference>
<dbReference type="InterPro" id="IPR007409">
    <property type="entry name" value="Restrct_endonuc_type1_HsdR_N"/>
</dbReference>
<dbReference type="GO" id="GO:0005829">
    <property type="term" value="C:cytosol"/>
    <property type="evidence" value="ECO:0007669"/>
    <property type="project" value="TreeGrafter"/>
</dbReference>
<dbReference type="EMBL" id="MIEK01000028">
    <property type="protein sequence ID" value="OEH82127.1"/>
    <property type="molecule type" value="Genomic_DNA"/>
</dbReference>
<gene>
    <name evidence="2" type="ORF">BCR26_14420</name>
</gene>
<proteinExistence type="predicted"/>
<dbReference type="AlphaFoldDB" id="A0A1E5KW72"/>
<evidence type="ECO:0000259" key="1">
    <source>
        <dbReference type="PROSITE" id="PS51192"/>
    </source>
</evidence>
<dbReference type="Pfam" id="PF00271">
    <property type="entry name" value="Helicase_C"/>
    <property type="match status" value="1"/>
</dbReference>
<dbReference type="CDD" id="cd18799">
    <property type="entry name" value="SF2_C_EcoAI-like"/>
    <property type="match status" value="1"/>
</dbReference>
<dbReference type="Proteomes" id="UP000095256">
    <property type="component" value="Unassembled WGS sequence"/>
</dbReference>
<evidence type="ECO:0000313" key="2">
    <source>
        <dbReference type="EMBL" id="OEH82127.1"/>
    </source>
</evidence>
<dbReference type="Pfam" id="PF04313">
    <property type="entry name" value="HSDR_N"/>
    <property type="match status" value="1"/>
</dbReference>
<protein>
    <submittedName>
        <fullName evidence="2">DEAD/DEAH box helicase</fullName>
    </submittedName>
</protein>
<evidence type="ECO:0000313" key="3">
    <source>
        <dbReference type="Proteomes" id="UP000095256"/>
    </source>
</evidence>
<organism evidence="2 3">
    <name type="scientific">Enterococcus rivorum</name>
    <dbReference type="NCBI Taxonomy" id="762845"/>
    <lineage>
        <taxon>Bacteria</taxon>
        <taxon>Bacillati</taxon>
        <taxon>Bacillota</taxon>
        <taxon>Bacilli</taxon>
        <taxon>Lactobacillales</taxon>
        <taxon>Enterococcaceae</taxon>
        <taxon>Enterococcus</taxon>
    </lineage>
</organism>
<dbReference type="GO" id="GO:0009035">
    <property type="term" value="F:type I site-specific deoxyribonuclease activity"/>
    <property type="evidence" value="ECO:0007669"/>
    <property type="project" value="UniProtKB-EC"/>
</dbReference>
<dbReference type="GO" id="GO:0004386">
    <property type="term" value="F:helicase activity"/>
    <property type="evidence" value="ECO:0007669"/>
    <property type="project" value="UniProtKB-KW"/>
</dbReference>
<dbReference type="SUPFAM" id="SSF52540">
    <property type="entry name" value="P-loop containing nucleoside triphosphate hydrolases"/>
    <property type="match status" value="2"/>
</dbReference>
<dbReference type="InterPro" id="IPR001650">
    <property type="entry name" value="Helicase_C-like"/>
</dbReference>
<dbReference type="InterPro" id="IPR014001">
    <property type="entry name" value="Helicase_ATP-bd"/>
</dbReference>
<dbReference type="STRING" id="762845.BCR26_14420"/>
<dbReference type="Gene3D" id="3.40.50.300">
    <property type="entry name" value="P-loop containing nucleotide triphosphate hydrolases"/>
    <property type="match status" value="2"/>
</dbReference>
<feature type="domain" description="Helicase ATP-binding" evidence="1">
    <location>
        <begin position="359"/>
        <end position="522"/>
    </location>
</feature>
<accession>A0A1E5KW72</accession>
<dbReference type="CDD" id="cd18032">
    <property type="entry name" value="DEXHc_RE_I_III_res"/>
    <property type="match status" value="1"/>
</dbReference>
<dbReference type="InterPro" id="IPR027417">
    <property type="entry name" value="P-loop_NTPase"/>
</dbReference>
<comment type="caution">
    <text evidence="2">The sequence shown here is derived from an EMBL/GenBank/DDBJ whole genome shotgun (WGS) entry which is preliminary data.</text>
</comment>
<dbReference type="SMART" id="SM00487">
    <property type="entry name" value="DEXDc"/>
    <property type="match status" value="1"/>
</dbReference>
<sequence length="1118" mass="130363">MSNFSFLKKDKDFADFADACIEAEELIGTNTVFCAVGARRALELAVRWVYQFDNDMVIPFKDDLYHLIAAPNFRKIMTPGLYPLINFIRKLGNTSIHSSKPVKRDEAVVVLRNLFEFVNWIDYTYGDFYQKRTFNEALLSSNQKIKTKENAKTVERYQEELTLNDLPLKELRLQSQEKRKEITEKRLVGQRFEEIYEVGKLSEAETRKYYIDLELKRAGWKLGENVQEERSVSHLETTKSHTGKIDYVLLGENGKPLAIIEAKKTAIDNEAGRKQAMDYAQGLEKETGVYPIIFCSNGFELTMIEKPYPARIVSSFYTQDQLELMVGRRNNKKQFHSEMINDDITNRPYQKQAIANTCSDFEDNRRKALLVMATGSGKTRTAISLVDILTKNNWVKNCLFLADRTALVNQAYSNFKKLLPSLTICKLTETTQPAILESSRMVFSTYPSIVNAINKYALKEEKPLFNTGYFDLIILDESHRSIYKKYGDLFVHFDALLIGLTATPRSDFDKNTYEFFDLIDGVPTFAYELDEAIEDGYLVPYRTIETVLKIPERGVHYDELPEEERNHFEEVFEDEAEELKDIDGSAVNNWLFNRHTIDIVLDELMNKGIRDSSGDEIGKTIIFATNHKHAEEIRSRFRLLFPSKGEEYVEVIDNYQTKSQSLIDSFSIKNKYPQIAISVDMLDTGIDVPEIVNLVFFKKVRSKVKFHQMIGRGTRLCPDLFGPYQDKSEFLIFDYGGNFDFFRLDKQVSETGNTFSITERIWRVKAEIIRELEHLNYQTEELISYRNQLVEEFHKEISTLDDHNFQVKLRLRYVHKFRNMKLWKSLTAISIEELKENVIPLIPAEEGNELAKRFDYSILMIECGSLADKHPTRMVDTVRETMKNLAKKGTIDAVCEKEELIKKAQEKEFWQEATMAEMEEIRVELRELIQFIDKETQKNYFSNFTDEVIDVKEDASLLLSANQLDDYRERVNHFLKEANIMAIQKLRFNRPLTTQDVAVLEKVFWEDLGSREQYEKEFGNQPLTIFIRRMVGLERQEVIFLFSEFLSNKQLNAKQIQFINKIIEYVTKNGYLEKEKFTQEPFKTVGSITELFDDSYKEIREKLLATVHQINYNAENII</sequence>
<dbReference type="RefSeq" id="WP_069698909.1">
    <property type="nucleotide sequence ID" value="NZ_JAGGMA010000033.1"/>
</dbReference>
<dbReference type="OrthoDB" id="9802848at2"/>
<dbReference type="InterPro" id="IPR013670">
    <property type="entry name" value="EcoEI_R_C_dom"/>
</dbReference>
<keyword evidence="3" id="KW-1185">Reference proteome</keyword>
<keyword evidence="2" id="KW-0378">Hydrolase</keyword>
<keyword evidence="2" id="KW-0547">Nucleotide-binding</keyword>
<dbReference type="Gene3D" id="3.90.1570.30">
    <property type="match status" value="1"/>
</dbReference>
<dbReference type="Pfam" id="PF04851">
    <property type="entry name" value="ResIII"/>
    <property type="match status" value="1"/>
</dbReference>
<reference evidence="2 3" key="1">
    <citation type="submission" date="2016-09" db="EMBL/GenBank/DDBJ databases">
        <authorList>
            <person name="Capua I."/>
            <person name="De Benedictis P."/>
            <person name="Joannis T."/>
            <person name="Lombin L.H."/>
            <person name="Cattoli G."/>
        </authorList>
    </citation>
    <scope>NUCLEOTIDE SEQUENCE [LARGE SCALE GENOMIC DNA]</scope>
    <source>
        <strain evidence="2 3">LMG 25899</strain>
    </source>
</reference>
<dbReference type="PROSITE" id="PS51192">
    <property type="entry name" value="HELICASE_ATP_BIND_1"/>
    <property type="match status" value="1"/>
</dbReference>
<dbReference type="GO" id="GO:0003677">
    <property type="term" value="F:DNA binding"/>
    <property type="evidence" value="ECO:0007669"/>
    <property type="project" value="UniProtKB-KW"/>
</dbReference>
<dbReference type="Pfam" id="PF08463">
    <property type="entry name" value="EcoEI_R_C"/>
    <property type="match status" value="1"/>
</dbReference>